<protein>
    <submittedName>
        <fullName evidence="2">Uncharacterized protein</fullName>
    </submittedName>
</protein>
<keyword evidence="3" id="KW-1185">Reference proteome</keyword>
<proteinExistence type="predicted"/>
<dbReference type="InParanoid" id="A0A369IYA2"/>
<feature type="compositionally biased region" description="Polar residues" evidence="1">
    <location>
        <begin position="33"/>
        <end position="42"/>
    </location>
</feature>
<organism evidence="2 3">
    <name type="scientific">Hypsizygus marmoreus</name>
    <name type="common">White beech mushroom</name>
    <name type="synonym">Agaricus marmoreus</name>
    <dbReference type="NCBI Taxonomy" id="39966"/>
    <lineage>
        <taxon>Eukaryota</taxon>
        <taxon>Fungi</taxon>
        <taxon>Dikarya</taxon>
        <taxon>Basidiomycota</taxon>
        <taxon>Agaricomycotina</taxon>
        <taxon>Agaricomycetes</taxon>
        <taxon>Agaricomycetidae</taxon>
        <taxon>Agaricales</taxon>
        <taxon>Tricholomatineae</taxon>
        <taxon>Lyophyllaceae</taxon>
        <taxon>Hypsizygus</taxon>
    </lineage>
</organism>
<sequence length="93" mass="9803">MDSARPIAVPAVAKTAPVSTQPKADSMKMSPLGRSTSTQSSQVHHEHAQRLRGGGAAKDCFLGLCACFICFECCEGLCDCCANILCCPCEMCC</sequence>
<comment type="caution">
    <text evidence="2">The sequence shown here is derived from an EMBL/GenBank/DDBJ whole genome shotgun (WGS) entry which is preliminary data.</text>
</comment>
<feature type="region of interest" description="Disordered" evidence="1">
    <location>
        <begin position="1"/>
        <end position="47"/>
    </location>
</feature>
<reference evidence="2" key="1">
    <citation type="submission" date="2018-04" db="EMBL/GenBank/DDBJ databases">
        <title>Whole genome sequencing of Hypsizygus marmoreus.</title>
        <authorList>
            <person name="Choi I.-G."/>
            <person name="Min B."/>
            <person name="Kim J.-G."/>
            <person name="Kim S."/>
            <person name="Oh Y.-L."/>
            <person name="Kong W.-S."/>
            <person name="Park H."/>
            <person name="Jeong J."/>
            <person name="Song E.-S."/>
        </authorList>
    </citation>
    <scope>NUCLEOTIDE SEQUENCE [LARGE SCALE GENOMIC DNA]</scope>
    <source>
        <strain evidence="2">51987-8</strain>
    </source>
</reference>
<dbReference type="EMBL" id="LUEZ02000096">
    <property type="protein sequence ID" value="RDB14749.1"/>
    <property type="molecule type" value="Genomic_DNA"/>
</dbReference>
<dbReference type="OrthoDB" id="3261439at2759"/>
<evidence type="ECO:0000256" key="1">
    <source>
        <dbReference type="SAM" id="MobiDB-lite"/>
    </source>
</evidence>
<accession>A0A369IYA2</accession>
<dbReference type="Proteomes" id="UP000076154">
    <property type="component" value="Unassembled WGS sequence"/>
</dbReference>
<dbReference type="AlphaFoldDB" id="A0A369IYA2"/>
<gene>
    <name evidence="2" type="ORF">Hypma_016388</name>
</gene>
<evidence type="ECO:0000313" key="2">
    <source>
        <dbReference type="EMBL" id="RDB14749.1"/>
    </source>
</evidence>
<name>A0A369IYA2_HYPMA</name>
<evidence type="ECO:0000313" key="3">
    <source>
        <dbReference type="Proteomes" id="UP000076154"/>
    </source>
</evidence>